<dbReference type="NCBIfam" id="TIGR00006">
    <property type="entry name" value="16S rRNA (cytosine(1402)-N(4))-methyltransferase RsmH"/>
    <property type="match status" value="1"/>
</dbReference>
<name>A0A2M7XBI5_9BACT</name>
<evidence type="ECO:0000256" key="1">
    <source>
        <dbReference type="ARBA" id="ARBA00010396"/>
    </source>
</evidence>
<dbReference type="GO" id="GO:0005737">
    <property type="term" value="C:cytoplasm"/>
    <property type="evidence" value="ECO:0007669"/>
    <property type="project" value="UniProtKB-SubCell"/>
</dbReference>
<dbReference type="SUPFAM" id="SSF53335">
    <property type="entry name" value="S-adenosyl-L-methionine-dependent methyltransferases"/>
    <property type="match status" value="1"/>
</dbReference>
<evidence type="ECO:0000256" key="4">
    <source>
        <dbReference type="ARBA" id="ARBA00022679"/>
    </source>
</evidence>
<feature type="binding site" evidence="6">
    <location>
        <position position="52"/>
    </location>
    <ligand>
        <name>S-adenosyl-L-methionine</name>
        <dbReference type="ChEBI" id="CHEBI:59789"/>
    </ligand>
</feature>
<evidence type="ECO:0000313" key="7">
    <source>
        <dbReference type="EMBL" id="PJA45240.1"/>
    </source>
</evidence>
<dbReference type="PIRSF" id="PIRSF004486">
    <property type="entry name" value="MraW"/>
    <property type="match status" value="1"/>
</dbReference>
<feature type="binding site" evidence="6">
    <location>
        <begin position="32"/>
        <end position="34"/>
    </location>
    <ligand>
        <name>S-adenosyl-L-methionine</name>
        <dbReference type="ChEBI" id="CHEBI:59789"/>
    </ligand>
</feature>
<dbReference type="Proteomes" id="UP000229385">
    <property type="component" value="Unassembled WGS sequence"/>
</dbReference>
<dbReference type="Gene3D" id="3.40.50.150">
    <property type="entry name" value="Vaccinia Virus protein VP39"/>
    <property type="match status" value="1"/>
</dbReference>
<comment type="similarity">
    <text evidence="1 6">Belongs to the methyltransferase superfamily. RsmH family.</text>
</comment>
<keyword evidence="6" id="KW-0963">Cytoplasm</keyword>
<dbReference type="GO" id="GO:0071424">
    <property type="term" value="F:rRNA (cytosine-N4-)-methyltransferase activity"/>
    <property type="evidence" value="ECO:0007669"/>
    <property type="project" value="UniProtKB-UniRule"/>
</dbReference>
<sequence>MYQHIPVLLNEVMTHLDPKPNHLLIDGTVGQGGHAKAFLQRALPDGRLLGIDRDPSNLAIAHEHLASFGDNVILVQDTYANAKAHAYAHGFTSVHAILLDIGFSSLHVDDPSRGFSFSLEGPLDMRYDRSGGLTAGEMVNTWSEDELAKMFRVYGEERNARFIAEKIVEQRGNEPFVTTKQLAAFIEALIPRRGKTHPATKVFQALRISVNDELGELERALPELIELLAPGGRIAIISFHSLEDRIVKQFFKEHPVLTVVTKRPVTGSREELRANPRARSAKLRVAQHN</sequence>
<keyword evidence="5 6" id="KW-0949">S-adenosyl-L-methionine</keyword>
<evidence type="ECO:0000256" key="6">
    <source>
        <dbReference type="HAMAP-Rule" id="MF_01007"/>
    </source>
</evidence>
<dbReference type="Gene3D" id="1.10.150.170">
    <property type="entry name" value="Putative methyltransferase TM0872, insert domain"/>
    <property type="match status" value="1"/>
</dbReference>
<dbReference type="AlphaFoldDB" id="A0A2M7XBI5"/>
<feature type="binding site" evidence="6">
    <location>
        <position position="107"/>
    </location>
    <ligand>
        <name>S-adenosyl-L-methionine</name>
        <dbReference type="ChEBI" id="CHEBI:59789"/>
    </ligand>
</feature>
<gene>
    <name evidence="6" type="primary">rsmH</name>
    <name evidence="7" type="ORF">CO174_04405</name>
</gene>
<dbReference type="EMBL" id="PFWU01000046">
    <property type="protein sequence ID" value="PJA45240.1"/>
    <property type="molecule type" value="Genomic_DNA"/>
</dbReference>
<keyword evidence="3 6" id="KW-0489">Methyltransferase</keyword>
<evidence type="ECO:0000256" key="5">
    <source>
        <dbReference type="ARBA" id="ARBA00022691"/>
    </source>
</evidence>
<dbReference type="InterPro" id="IPR023397">
    <property type="entry name" value="SAM-dep_MeTrfase_MraW_recog"/>
</dbReference>
<organism evidence="7 8">
    <name type="scientific">Candidatus Uhrbacteria bacterium CG_4_9_14_3_um_filter_50_9</name>
    <dbReference type="NCBI Taxonomy" id="1975035"/>
    <lineage>
        <taxon>Bacteria</taxon>
        <taxon>Candidatus Uhriibacteriota</taxon>
    </lineage>
</organism>
<reference evidence="8" key="1">
    <citation type="submission" date="2017-09" db="EMBL/GenBank/DDBJ databases">
        <title>Depth-based differentiation of microbial function through sediment-hosted aquifers and enrichment of novel symbionts in the deep terrestrial subsurface.</title>
        <authorList>
            <person name="Probst A.J."/>
            <person name="Ladd B."/>
            <person name="Jarett J.K."/>
            <person name="Geller-Mcgrath D.E."/>
            <person name="Sieber C.M.K."/>
            <person name="Emerson J.B."/>
            <person name="Anantharaman K."/>
            <person name="Thomas B.C."/>
            <person name="Malmstrom R."/>
            <person name="Stieglmeier M."/>
            <person name="Klingl A."/>
            <person name="Woyke T."/>
            <person name="Ryan C.M."/>
            <person name="Banfield J.F."/>
        </authorList>
    </citation>
    <scope>NUCLEOTIDE SEQUENCE [LARGE SCALE GENOMIC DNA]</scope>
</reference>
<comment type="subcellular location">
    <subcellularLocation>
        <location evidence="6">Cytoplasm</location>
    </subcellularLocation>
</comment>
<dbReference type="HAMAP" id="MF_01007">
    <property type="entry name" value="16SrRNA_methyltr_H"/>
    <property type="match status" value="1"/>
</dbReference>
<keyword evidence="4 6" id="KW-0808">Transferase</keyword>
<dbReference type="PANTHER" id="PTHR11265:SF0">
    <property type="entry name" value="12S RRNA N4-METHYLCYTIDINE METHYLTRANSFERASE"/>
    <property type="match status" value="1"/>
</dbReference>
<protein>
    <recommendedName>
        <fullName evidence="6">Ribosomal RNA small subunit methyltransferase H</fullName>
        <ecNumber evidence="6">2.1.1.199</ecNumber>
    </recommendedName>
    <alternativeName>
        <fullName evidence="6">16S rRNA m(4)C1402 methyltransferase</fullName>
    </alternativeName>
    <alternativeName>
        <fullName evidence="6">rRNA (cytosine-N(4)-)-methyltransferase RsmH</fullName>
    </alternativeName>
</protein>
<feature type="binding site" evidence="6">
    <location>
        <position position="79"/>
    </location>
    <ligand>
        <name>S-adenosyl-L-methionine</name>
        <dbReference type="ChEBI" id="CHEBI:59789"/>
    </ligand>
</feature>
<dbReference type="PANTHER" id="PTHR11265">
    <property type="entry name" value="S-ADENOSYL-METHYLTRANSFERASE MRAW"/>
    <property type="match status" value="1"/>
</dbReference>
<dbReference type="InterPro" id="IPR002903">
    <property type="entry name" value="RsmH"/>
</dbReference>
<dbReference type="EC" id="2.1.1.199" evidence="6"/>
<dbReference type="GO" id="GO:0070475">
    <property type="term" value="P:rRNA base methylation"/>
    <property type="evidence" value="ECO:0007669"/>
    <property type="project" value="UniProtKB-UniRule"/>
</dbReference>
<evidence type="ECO:0000313" key="8">
    <source>
        <dbReference type="Proteomes" id="UP000229385"/>
    </source>
</evidence>
<keyword evidence="2 6" id="KW-0698">rRNA processing</keyword>
<dbReference type="SUPFAM" id="SSF81799">
    <property type="entry name" value="Putative methyltransferase TM0872, insert domain"/>
    <property type="match status" value="1"/>
</dbReference>
<accession>A0A2M7XBI5</accession>
<dbReference type="Pfam" id="PF01795">
    <property type="entry name" value="Methyltransf_5"/>
    <property type="match status" value="1"/>
</dbReference>
<comment type="caution">
    <text evidence="7">The sequence shown here is derived from an EMBL/GenBank/DDBJ whole genome shotgun (WGS) entry which is preliminary data.</text>
</comment>
<comment type="function">
    <text evidence="6">Specifically methylates the N4 position of cytidine in position 1402 (C1402) of 16S rRNA.</text>
</comment>
<evidence type="ECO:0000256" key="3">
    <source>
        <dbReference type="ARBA" id="ARBA00022603"/>
    </source>
</evidence>
<proteinExistence type="inferred from homology"/>
<dbReference type="InterPro" id="IPR029063">
    <property type="entry name" value="SAM-dependent_MTases_sf"/>
</dbReference>
<evidence type="ECO:0000256" key="2">
    <source>
        <dbReference type="ARBA" id="ARBA00022552"/>
    </source>
</evidence>
<comment type="catalytic activity">
    <reaction evidence="6">
        <text>cytidine(1402) in 16S rRNA + S-adenosyl-L-methionine = N(4)-methylcytidine(1402) in 16S rRNA + S-adenosyl-L-homocysteine + H(+)</text>
        <dbReference type="Rhea" id="RHEA:42928"/>
        <dbReference type="Rhea" id="RHEA-COMP:10286"/>
        <dbReference type="Rhea" id="RHEA-COMP:10287"/>
        <dbReference type="ChEBI" id="CHEBI:15378"/>
        <dbReference type="ChEBI" id="CHEBI:57856"/>
        <dbReference type="ChEBI" id="CHEBI:59789"/>
        <dbReference type="ChEBI" id="CHEBI:74506"/>
        <dbReference type="ChEBI" id="CHEBI:82748"/>
        <dbReference type="EC" id="2.1.1.199"/>
    </reaction>
</comment>
<feature type="binding site" evidence="6">
    <location>
        <position position="100"/>
    </location>
    <ligand>
        <name>S-adenosyl-L-methionine</name>
        <dbReference type="ChEBI" id="CHEBI:59789"/>
    </ligand>
</feature>